<dbReference type="PANTHER" id="PTHR43581">
    <property type="entry name" value="ATP/GTP PHOSPHATASE"/>
    <property type="match status" value="1"/>
</dbReference>
<evidence type="ECO:0000313" key="2">
    <source>
        <dbReference type="EMBL" id="MDG9786798.1"/>
    </source>
</evidence>
<organism evidence="2 3">
    <name type="scientific">Acinetobacter johnsonii</name>
    <dbReference type="NCBI Taxonomy" id="40214"/>
    <lineage>
        <taxon>Bacteria</taxon>
        <taxon>Pseudomonadati</taxon>
        <taxon>Pseudomonadota</taxon>
        <taxon>Gammaproteobacteria</taxon>
        <taxon>Moraxellales</taxon>
        <taxon>Moraxellaceae</taxon>
        <taxon>Acinetobacter</taxon>
    </lineage>
</organism>
<dbReference type="InterPro" id="IPR051396">
    <property type="entry name" value="Bact_Antivir_Def_Nuclease"/>
</dbReference>
<sequence length="576" mass="65463">MSNKTLLNKLQVNQFRGLEDIEINLGTNISIICGKNGTAKSTILGLIAQIFSFDTNYATGKKLQHKDEEGNLVDYRTITGKTFTSQFREHFRLSKHFDLPGQLDCNYTLYDALIGTEINTLSLTMTNTAGRDFRTVVRGNVATEHTNNTSRNVTHPVIYLSLKRLIPLPERAKYDTKSVAYLNENQKEFIQLSNSILGKRSNSKFTATSGTVESAVAHNDKYDHESVSVGEDNCGQIVLALMSFKKLSEELGDVYKGGILLIDEVDAGLFPAAQKNLINTLMTYSEKYKIQVIMTSHSPLMIEEVKALSSFPKQKNKFKVLYLTNTYGKVKIDENIGWEEILADLKIETLVDSATNKLPSVNVYFEDKEASDFFAALVTSKQYKFLNKFDDVNNGSEFYKALMGKNIPEFCLKSLVVFDADVSQLTKHKNAIKLPGTLPPDQLIFDFLYKLPPNDEFWHNEIRYTKEVFLKASSEILDRLELNDEPSDEYNLALLLKRDIDNGNKRIRELFKSLYKSSDMQRMLKKVATNPFRYYLSCNPLVKQKFISDMNSKLEFILINGYQIEVSYVKVALGND</sequence>
<dbReference type="PANTHER" id="PTHR43581:SF4">
    <property type="entry name" value="ATP_GTP PHOSPHATASE"/>
    <property type="match status" value="1"/>
</dbReference>
<dbReference type="InterPro" id="IPR041685">
    <property type="entry name" value="AAA_GajA/Old/RecF-like"/>
</dbReference>
<reference evidence="2" key="1">
    <citation type="submission" date="2022-09" db="EMBL/GenBank/DDBJ databases">
        <title>Intensive care unit water sources are persistently colonized with multi-drug resistant bacteria and are the site of extensive horizontal gene transfer of antibiotic resistance genes.</title>
        <authorList>
            <person name="Diorio-Toth L."/>
        </authorList>
    </citation>
    <scope>NUCLEOTIDE SEQUENCE</scope>
    <source>
        <strain evidence="2">GD04065</strain>
    </source>
</reference>
<dbReference type="InterPro" id="IPR027417">
    <property type="entry name" value="P-loop_NTPase"/>
</dbReference>
<dbReference type="RefSeq" id="WP_131230298.1">
    <property type="nucleotide sequence ID" value="NZ_CP037424.1"/>
</dbReference>
<gene>
    <name evidence="2" type="ORF">N7566_07305</name>
</gene>
<keyword evidence="2" id="KW-0547">Nucleotide-binding</keyword>
<accession>A0AAW6RT29</accession>
<name>A0AAW6RT29_ACIJO</name>
<dbReference type="GO" id="GO:0005524">
    <property type="term" value="F:ATP binding"/>
    <property type="evidence" value="ECO:0007669"/>
    <property type="project" value="UniProtKB-KW"/>
</dbReference>
<dbReference type="Pfam" id="PF13175">
    <property type="entry name" value="AAA_15"/>
    <property type="match status" value="2"/>
</dbReference>
<dbReference type="EMBL" id="JAOECG010000006">
    <property type="protein sequence ID" value="MDG9786798.1"/>
    <property type="molecule type" value="Genomic_DNA"/>
</dbReference>
<evidence type="ECO:0000259" key="1">
    <source>
        <dbReference type="Pfam" id="PF13175"/>
    </source>
</evidence>
<feature type="domain" description="Endonuclease GajA/Old nuclease/RecF-like AAA" evidence="1">
    <location>
        <begin position="7"/>
        <end position="171"/>
    </location>
</feature>
<evidence type="ECO:0000313" key="3">
    <source>
        <dbReference type="Proteomes" id="UP001157887"/>
    </source>
</evidence>
<feature type="domain" description="Endonuclease GajA/Old nuclease/RecF-like AAA" evidence="1">
    <location>
        <begin position="183"/>
        <end position="302"/>
    </location>
</feature>
<proteinExistence type="predicted"/>
<keyword evidence="2" id="KW-0067">ATP-binding</keyword>
<dbReference type="AlphaFoldDB" id="A0AAW6RT29"/>
<dbReference type="SUPFAM" id="SSF52540">
    <property type="entry name" value="P-loop containing nucleoside triphosphate hydrolases"/>
    <property type="match status" value="1"/>
</dbReference>
<dbReference type="CDD" id="cd00267">
    <property type="entry name" value="ABC_ATPase"/>
    <property type="match status" value="1"/>
</dbReference>
<dbReference type="Proteomes" id="UP001157887">
    <property type="component" value="Unassembled WGS sequence"/>
</dbReference>
<protein>
    <submittedName>
        <fullName evidence="2">ATP-binding protein</fullName>
    </submittedName>
</protein>
<comment type="caution">
    <text evidence="2">The sequence shown here is derived from an EMBL/GenBank/DDBJ whole genome shotgun (WGS) entry which is preliminary data.</text>
</comment>
<dbReference type="Gene3D" id="3.40.50.300">
    <property type="entry name" value="P-loop containing nucleotide triphosphate hydrolases"/>
    <property type="match status" value="2"/>
</dbReference>